<evidence type="ECO:0000313" key="2">
    <source>
        <dbReference type="Proteomes" id="UP001217089"/>
    </source>
</evidence>
<name>A0ABQ9EYY9_TEGGR</name>
<keyword evidence="2" id="KW-1185">Reference proteome</keyword>
<organism evidence="1 2">
    <name type="scientific">Tegillarca granosa</name>
    <name type="common">Malaysian cockle</name>
    <name type="synonym">Anadara granosa</name>
    <dbReference type="NCBI Taxonomy" id="220873"/>
    <lineage>
        <taxon>Eukaryota</taxon>
        <taxon>Metazoa</taxon>
        <taxon>Spiralia</taxon>
        <taxon>Lophotrochozoa</taxon>
        <taxon>Mollusca</taxon>
        <taxon>Bivalvia</taxon>
        <taxon>Autobranchia</taxon>
        <taxon>Pteriomorphia</taxon>
        <taxon>Arcoida</taxon>
        <taxon>Arcoidea</taxon>
        <taxon>Arcidae</taxon>
        <taxon>Tegillarca</taxon>
    </lineage>
</organism>
<dbReference type="Proteomes" id="UP001217089">
    <property type="component" value="Unassembled WGS sequence"/>
</dbReference>
<evidence type="ECO:0000313" key="1">
    <source>
        <dbReference type="EMBL" id="KAJ8310368.1"/>
    </source>
</evidence>
<sequence length="474" mass="54340">MPRCDITLEAAKVTAATATFAIKSAELHFVSKIQNAEKKVSSIVQAETEHFKESVIAQSERIREAAMERFKVLELKEGTANVKLDEIIGEFELQIDKEKDEPLYDKKDIGFRDANIVYTDDTPTEIDQKKVTCGASVSERNKTKNSIAIKRIIVWSRNEYYSNVCADLPPAAAYFKPCKGEKTIWEVFGLYINRKGNLPIENIMERFAVSHKPIALYNVAKWNDSLGKGWESVAPSADRSVLGPVYKALQLMLTSRMPFMKESPINKLVTRVNEFRNRRRTKQQQGKVKLDINLAIAQRLEGASTSTLLEQHGAGYVNYYKKIEEVTNKIKSEEGYKRLEEEMKDSVLKYWQQRVINKIKEQNDREILFVVDTKGGCGKTFLSKWMLVNMDACRLTNGKSADVKYMYNGKVNRKSEDIKNGIFNSTKYESKTVVTQKKTKIVCFMNFLPDMNKLSADRYHIMEINQLLQLKNQI</sequence>
<accession>A0ABQ9EYY9</accession>
<comment type="caution">
    <text evidence="1">The sequence shown here is derived from an EMBL/GenBank/DDBJ whole genome shotgun (WGS) entry which is preliminary data.</text>
</comment>
<protein>
    <submittedName>
        <fullName evidence="1">Uncharacterized protein</fullName>
    </submittedName>
</protein>
<dbReference type="EMBL" id="JARBDR010000640">
    <property type="protein sequence ID" value="KAJ8310368.1"/>
    <property type="molecule type" value="Genomic_DNA"/>
</dbReference>
<gene>
    <name evidence="1" type="ORF">KUTeg_012233</name>
</gene>
<reference evidence="1 2" key="1">
    <citation type="submission" date="2022-12" db="EMBL/GenBank/DDBJ databases">
        <title>Chromosome-level genome of Tegillarca granosa.</title>
        <authorList>
            <person name="Kim J."/>
        </authorList>
    </citation>
    <scope>NUCLEOTIDE SEQUENCE [LARGE SCALE GENOMIC DNA]</scope>
    <source>
        <strain evidence="1">Teg-2019</strain>
        <tissue evidence="1">Adductor muscle</tissue>
    </source>
</reference>
<proteinExistence type="predicted"/>